<name>A0A5C3Q014_9AGAR</name>
<organism evidence="1 2">
    <name type="scientific">Pterulicium gracile</name>
    <dbReference type="NCBI Taxonomy" id="1884261"/>
    <lineage>
        <taxon>Eukaryota</taxon>
        <taxon>Fungi</taxon>
        <taxon>Dikarya</taxon>
        <taxon>Basidiomycota</taxon>
        <taxon>Agaricomycotina</taxon>
        <taxon>Agaricomycetes</taxon>
        <taxon>Agaricomycetidae</taxon>
        <taxon>Agaricales</taxon>
        <taxon>Pleurotineae</taxon>
        <taxon>Pterulaceae</taxon>
        <taxon>Pterulicium</taxon>
    </lineage>
</organism>
<accession>A0A5C3Q014</accession>
<dbReference type="Proteomes" id="UP000305067">
    <property type="component" value="Unassembled WGS sequence"/>
</dbReference>
<reference evidence="1 2" key="1">
    <citation type="journal article" date="2019" name="Nat. Ecol. Evol.">
        <title>Megaphylogeny resolves global patterns of mushroom evolution.</title>
        <authorList>
            <person name="Varga T."/>
            <person name="Krizsan K."/>
            <person name="Foldi C."/>
            <person name="Dima B."/>
            <person name="Sanchez-Garcia M."/>
            <person name="Sanchez-Ramirez S."/>
            <person name="Szollosi G.J."/>
            <person name="Szarkandi J.G."/>
            <person name="Papp V."/>
            <person name="Albert L."/>
            <person name="Andreopoulos W."/>
            <person name="Angelini C."/>
            <person name="Antonin V."/>
            <person name="Barry K.W."/>
            <person name="Bougher N.L."/>
            <person name="Buchanan P."/>
            <person name="Buyck B."/>
            <person name="Bense V."/>
            <person name="Catcheside P."/>
            <person name="Chovatia M."/>
            <person name="Cooper J."/>
            <person name="Damon W."/>
            <person name="Desjardin D."/>
            <person name="Finy P."/>
            <person name="Geml J."/>
            <person name="Haridas S."/>
            <person name="Hughes K."/>
            <person name="Justo A."/>
            <person name="Karasinski D."/>
            <person name="Kautmanova I."/>
            <person name="Kiss B."/>
            <person name="Kocsube S."/>
            <person name="Kotiranta H."/>
            <person name="LaButti K.M."/>
            <person name="Lechner B.E."/>
            <person name="Liimatainen K."/>
            <person name="Lipzen A."/>
            <person name="Lukacs Z."/>
            <person name="Mihaltcheva S."/>
            <person name="Morgado L.N."/>
            <person name="Niskanen T."/>
            <person name="Noordeloos M.E."/>
            <person name="Ohm R.A."/>
            <person name="Ortiz-Santana B."/>
            <person name="Ovrebo C."/>
            <person name="Racz N."/>
            <person name="Riley R."/>
            <person name="Savchenko A."/>
            <person name="Shiryaev A."/>
            <person name="Soop K."/>
            <person name="Spirin V."/>
            <person name="Szebenyi C."/>
            <person name="Tomsovsky M."/>
            <person name="Tulloss R.E."/>
            <person name="Uehling J."/>
            <person name="Grigoriev I.V."/>
            <person name="Vagvolgyi C."/>
            <person name="Papp T."/>
            <person name="Martin F.M."/>
            <person name="Miettinen O."/>
            <person name="Hibbett D.S."/>
            <person name="Nagy L.G."/>
        </authorList>
    </citation>
    <scope>NUCLEOTIDE SEQUENCE [LARGE SCALE GENOMIC DNA]</scope>
    <source>
        <strain evidence="1 2">CBS 309.79</strain>
    </source>
</reference>
<gene>
    <name evidence="1" type="ORF">BDV98DRAFT_480421</name>
</gene>
<evidence type="ECO:0000313" key="1">
    <source>
        <dbReference type="EMBL" id="TFK95151.1"/>
    </source>
</evidence>
<keyword evidence="2" id="KW-1185">Reference proteome</keyword>
<dbReference type="AlphaFoldDB" id="A0A5C3Q014"/>
<evidence type="ECO:0000313" key="2">
    <source>
        <dbReference type="Proteomes" id="UP000305067"/>
    </source>
</evidence>
<protein>
    <submittedName>
        <fullName evidence="1">Uncharacterized protein</fullName>
    </submittedName>
</protein>
<sequence>FLVGPGTWKSVLHPLLDANVQSFQDPYCKQGTTGCIRTNKNTVDREQVIHQASKAAPALHEESLEDKWREHQGGTSQTRKTLSWIW</sequence>
<feature type="non-terminal residue" evidence="1">
    <location>
        <position position="86"/>
    </location>
</feature>
<proteinExistence type="predicted"/>
<feature type="non-terminal residue" evidence="1">
    <location>
        <position position="1"/>
    </location>
</feature>
<dbReference type="EMBL" id="ML178926">
    <property type="protein sequence ID" value="TFK95151.1"/>
    <property type="molecule type" value="Genomic_DNA"/>
</dbReference>